<sequence>MFNSRRLALLRKLPRAPFHPEMSGKYAGHSNMMLFWRQRWQAAMPGVSKVRALDDCRQYLFIL</sequence>
<dbReference type="AlphaFoldDB" id="A0A3G7UDW1"/>
<evidence type="ECO:0000313" key="2">
    <source>
        <dbReference type="Proteomes" id="UP000268696"/>
    </source>
</evidence>
<evidence type="ECO:0000313" key="1">
    <source>
        <dbReference type="EMBL" id="AZE56789.1"/>
    </source>
</evidence>
<dbReference type="Proteomes" id="UP000268696">
    <property type="component" value="Chromosome"/>
</dbReference>
<organism evidence="1 2">
    <name type="scientific">Pseudomonas synxantha</name>
    <dbReference type="NCBI Taxonomy" id="47883"/>
    <lineage>
        <taxon>Bacteria</taxon>
        <taxon>Pseudomonadati</taxon>
        <taxon>Pseudomonadota</taxon>
        <taxon>Gammaproteobacteria</taxon>
        <taxon>Pseudomonadales</taxon>
        <taxon>Pseudomonadaceae</taxon>
        <taxon>Pseudomonas</taxon>
    </lineage>
</organism>
<reference evidence="1 2" key="1">
    <citation type="submission" date="2018-03" db="EMBL/GenBank/DDBJ databases">
        <title>Diversity of phytobeneficial traits revealed by whole-genome analysis of worldwide-isolated phenazine-producing Pseudomonas spp.</title>
        <authorList>
            <person name="Biessy A."/>
            <person name="Novinscak A."/>
            <person name="Blom J."/>
            <person name="Leger G."/>
            <person name="Thomashow L.S."/>
            <person name="Cazorla F.M."/>
            <person name="Josic D."/>
            <person name="Filion M."/>
        </authorList>
    </citation>
    <scope>NUCLEOTIDE SEQUENCE [LARGE SCALE GENOMIC DNA]</scope>
    <source>
        <strain evidence="1 2">30B</strain>
    </source>
</reference>
<proteinExistence type="predicted"/>
<accession>A0A3G7UDW1</accession>
<protein>
    <submittedName>
        <fullName evidence="1">Uncharacterized protein</fullName>
    </submittedName>
</protein>
<dbReference type="EMBL" id="CP027754">
    <property type="protein sequence ID" value="AZE56789.1"/>
    <property type="molecule type" value="Genomic_DNA"/>
</dbReference>
<name>A0A3G7UDW1_9PSED</name>
<gene>
    <name evidence="1" type="ORF">C4K03_4651</name>
</gene>